<dbReference type="EMBL" id="CP003985">
    <property type="protein sequence ID" value="AGF79000.1"/>
    <property type="molecule type" value="Genomic_DNA"/>
</dbReference>
<dbReference type="Proteomes" id="UP000011721">
    <property type="component" value="Chromosome"/>
</dbReference>
<evidence type="ECO:0000313" key="1">
    <source>
        <dbReference type="EMBL" id="AGF79000.1"/>
    </source>
</evidence>
<proteinExistence type="predicted"/>
<dbReference type="RefSeq" id="WP_015404686.1">
    <property type="nucleotide sequence ID" value="NC_020304.1"/>
</dbReference>
<dbReference type="AlphaFoldDB" id="M1PHC5"/>
<evidence type="ECO:0000313" key="2">
    <source>
        <dbReference type="Proteomes" id="UP000011721"/>
    </source>
</evidence>
<name>M1PHC5_DESSD</name>
<keyword evidence="2" id="KW-1185">Reference proteome</keyword>
<accession>M1PHC5</accession>
<reference evidence="2" key="1">
    <citation type="journal article" date="2013" name="Stand. Genomic Sci.">
        <title>Complete genome sequence of Desulfocapsa sulfexigens, a marine deltaproteobacterium specialized in disproportionating inorganic sulfur compounds.</title>
        <authorList>
            <person name="Finster K.W."/>
            <person name="Kjeldsen K.U."/>
            <person name="Kube M."/>
            <person name="Reinhardt R."/>
            <person name="Mussmann M."/>
            <person name="Amann R."/>
            <person name="Schreiber L."/>
        </authorList>
    </citation>
    <scope>NUCLEOTIDE SEQUENCE [LARGE SCALE GENOMIC DNA]</scope>
    <source>
        <strain evidence="2">DSM 10523 / SB164P1</strain>
    </source>
</reference>
<gene>
    <name evidence="1" type="ordered locus">UWK_02463</name>
</gene>
<organism evidence="1 2">
    <name type="scientific">Desulfocapsa sulfexigens (strain DSM 10523 / SB164P1)</name>
    <dbReference type="NCBI Taxonomy" id="1167006"/>
    <lineage>
        <taxon>Bacteria</taxon>
        <taxon>Pseudomonadati</taxon>
        <taxon>Thermodesulfobacteriota</taxon>
        <taxon>Desulfobulbia</taxon>
        <taxon>Desulfobulbales</taxon>
        <taxon>Desulfocapsaceae</taxon>
        <taxon>Desulfocapsa</taxon>
    </lineage>
</organism>
<dbReference type="KEGG" id="dsf:UWK_02463"/>
<dbReference type="OrthoDB" id="5432434at2"/>
<sequence length="80" mass="9341">MSKKIMSTRFDLSTSSMFRVLHHYTLSRFVPMGVYRGGPGLKCILVLIATIVVGRPLYYLSLRFERPTAFLRYLKNKFHL</sequence>
<dbReference type="STRING" id="1167006.UWK_02463"/>
<dbReference type="HOGENOM" id="CLU_2584069_0_0_7"/>
<protein>
    <submittedName>
        <fullName evidence="1">Uncharacterized protein</fullName>
    </submittedName>
</protein>